<keyword evidence="2" id="KW-1185">Reference proteome</keyword>
<organism evidence="1 2">
    <name type="scientific">Rhodovulum euryhalinum</name>
    <dbReference type="NCBI Taxonomy" id="35805"/>
    <lineage>
        <taxon>Bacteria</taxon>
        <taxon>Pseudomonadati</taxon>
        <taxon>Pseudomonadota</taxon>
        <taxon>Alphaproteobacteria</taxon>
        <taxon>Rhodobacterales</taxon>
        <taxon>Paracoccaceae</taxon>
        <taxon>Rhodovulum</taxon>
    </lineage>
</organism>
<dbReference type="EMBL" id="SLWW01000001">
    <property type="protein sequence ID" value="TCO73872.1"/>
    <property type="molecule type" value="Genomic_DNA"/>
</dbReference>
<protein>
    <submittedName>
        <fullName evidence="1">Uncharacterized protein</fullName>
    </submittedName>
</protein>
<name>A0A4R2KMJ6_9RHOB</name>
<gene>
    <name evidence="1" type="ORF">EV655_10127</name>
</gene>
<accession>A0A4R2KMJ6</accession>
<dbReference type="AlphaFoldDB" id="A0A4R2KMJ6"/>
<comment type="caution">
    <text evidence="1">The sequence shown here is derived from an EMBL/GenBank/DDBJ whole genome shotgun (WGS) entry which is preliminary data.</text>
</comment>
<evidence type="ECO:0000313" key="2">
    <source>
        <dbReference type="Proteomes" id="UP000295142"/>
    </source>
</evidence>
<sequence>MDGACMKRFGPAAGADGSAARPGGGVATVIPLPRPLAAPPVDLGTETLEALDRLLRLLDQTIEVSGLSDNPAAHHHFDSFALEALRIFSDLTAGRGRTGSRG</sequence>
<reference evidence="1 2" key="1">
    <citation type="submission" date="2019-03" db="EMBL/GenBank/DDBJ databases">
        <title>Genomic Encyclopedia of Type Strains, Phase IV (KMG-IV): sequencing the most valuable type-strain genomes for metagenomic binning, comparative biology and taxonomic classification.</title>
        <authorList>
            <person name="Goeker M."/>
        </authorList>
    </citation>
    <scope>NUCLEOTIDE SEQUENCE [LARGE SCALE GENOMIC DNA]</scope>
    <source>
        <strain evidence="1 2">DSM 4868</strain>
    </source>
</reference>
<proteinExistence type="predicted"/>
<dbReference type="Proteomes" id="UP000295142">
    <property type="component" value="Unassembled WGS sequence"/>
</dbReference>
<evidence type="ECO:0000313" key="1">
    <source>
        <dbReference type="EMBL" id="TCO73872.1"/>
    </source>
</evidence>